<protein>
    <recommendedName>
        <fullName evidence="4">Protein yippee-like</fullName>
    </recommendedName>
</protein>
<sequence>MGRLFIVSLDEPEQDPFGPSSSDGSFLRSLGSIYRCANCHTHLARRSHLLSSNFRGRTGTALLLDSVVNVVFGPQEDTIMTTGMHSIRVCFCVKCLENIGWTYEEAFEDDQKYKEHRFILEERLVDLWNPSEEAGSDRPGRPRAATDTEGATASSSSSSTSSST</sequence>
<dbReference type="Pfam" id="PF03226">
    <property type="entry name" value="Yippee-Mis18"/>
    <property type="match status" value="1"/>
</dbReference>
<dbReference type="InterPro" id="IPR039058">
    <property type="entry name" value="Yippee_fam"/>
</dbReference>
<evidence type="ECO:0000313" key="8">
    <source>
        <dbReference type="EMBL" id="KAF4652562.1"/>
    </source>
</evidence>
<evidence type="ECO:0000256" key="2">
    <source>
        <dbReference type="ARBA" id="ARBA00022723"/>
    </source>
</evidence>
<evidence type="ECO:0000256" key="4">
    <source>
        <dbReference type="RuleBase" id="RU110713"/>
    </source>
</evidence>
<evidence type="ECO:0000313" key="9">
    <source>
        <dbReference type="Proteomes" id="UP000570595"/>
    </source>
</evidence>
<dbReference type="PANTHER" id="PTHR13848">
    <property type="entry name" value="PROTEIN YIPPEE-LIKE CG15309-RELATED"/>
    <property type="match status" value="1"/>
</dbReference>
<dbReference type="EMBL" id="JABANN010000901">
    <property type="protein sequence ID" value="KAF4652562.1"/>
    <property type="molecule type" value="Genomic_DNA"/>
</dbReference>
<feature type="compositionally biased region" description="Basic and acidic residues" evidence="5">
    <location>
        <begin position="135"/>
        <end position="146"/>
    </location>
</feature>
<dbReference type="GO" id="GO:0046872">
    <property type="term" value="F:metal ion binding"/>
    <property type="evidence" value="ECO:0007669"/>
    <property type="project" value="UniProtKB-KW"/>
</dbReference>
<evidence type="ECO:0000256" key="1">
    <source>
        <dbReference type="ARBA" id="ARBA00005613"/>
    </source>
</evidence>
<evidence type="ECO:0000256" key="3">
    <source>
        <dbReference type="ARBA" id="ARBA00022833"/>
    </source>
</evidence>
<comment type="similarity">
    <text evidence="1 4">Belongs to the yippee family.</text>
</comment>
<accession>A0A7J6KXW2</accession>
<dbReference type="InterPro" id="IPR034751">
    <property type="entry name" value="Yippee"/>
</dbReference>
<keyword evidence="2" id="KW-0479">Metal-binding</keyword>
<dbReference type="InterPro" id="IPR004910">
    <property type="entry name" value="Yippee/Mis18/Cereblon"/>
</dbReference>
<dbReference type="EMBL" id="JABAHT010000882">
    <property type="protein sequence ID" value="KAF4651266.1"/>
    <property type="molecule type" value="Genomic_DNA"/>
</dbReference>
<evidence type="ECO:0000313" key="10">
    <source>
        <dbReference type="Proteomes" id="UP000572268"/>
    </source>
</evidence>
<evidence type="ECO:0000256" key="5">
    <source>
        <dbReference type="SAM" id="MobiDB-lite"/>
    </source>
</evidence>
<proteinExistence type="inferred from homology"/>
<dbReference type="Proteomes" id="UP000572268">
    <property type="component" value="Unassembled WGS sequence"/>
</dbReference>
<evidence type="ECO:0000259" key="6">
    <source>
        <dbReference type="PROSITE" id="PS51792"/>
    </source>
</evidence>
<dbReference type="AlphaFoldDB" id="A0A7J6KXW2"/>
<feature type="region of interest" description="Disordered" evidence="5">
    <location>
        <begin position="130"/>
        <end position="164"/>
    </location>
</feature>
<reference evidence="9 10" key="1">
    <citation type="submission" date="2020-04" db="EMBL/GenBank/DDBJ databases">
        <title>Perkinsus olseni comparative genomics.</title>
        <authorList>
            <person name="Bogema D.R."/>
        </authorList>
    </citation>
    <scope>NUCLEOTIDE SEQUENCE [LARGE SCALE GENOMIC DNA]</scope>
    <source>
        <strain evidence="7">ATCC PRA-179</strain>
        <strain evidence="8">ATCC PRA-31</strain>
    </source>
</reference>
<keyword evidence="3" id="KW-0862">Zinc</keyword>
<dbReference type="Proteomes" id="UP000570595">
    <property type="component" value="Unassembled WGS sequence"/>
</dbReference>
<name>A0A7J6KXW2_PEROL</name>
<dbReference type="OrthoDB" id="6407410at2759"/>
<organism evidence="7 9">
    <name type="scientific">Perkinsus olseni</name>
    <name type="common">Perkinsus atlanticus</name>
    <dbReference type="NCBI Taxonomy" id="32597"/>
    <lineage>
        <taxon>Eukaryota</taxon>
        <taxon>Sar</taxon>
        <taxon>Alveolata</taxon>
        <taxon>Perkinsozoa</taxon>
        <taxon>Perkinsea</taxon>
        <taxon>Perkinsida</taxon>
        <taxon>Perkinsidae</taxon>
        <taxon>Perkinsus</taxon>
    </lineage>
</organism>
<comment type="caution">
    <text evidence="7">The sequence shown here is derived from an EMBL/GenBank/DDBJ whole genome shotgun (WGS) entry which is preliminary data.</text>
</comment>
<feature type="domain" description="Yippee" evidence="6">
    <location>
        <begin position="32"/>
        <end position="129"/>
    </location>
</feature>
<dbReference type="PROSITE" id="PS51792">
    <property type="entry name" value="YIPPEE"/>
    <property type="match status" value="1"/>
</dbReference>
<evidence type="ECO:0000313" key="7">
    <source>
        <dbReference type="EMBL" id="KAF4651266.1"/>
    </source>
</evidence>
<gene>
    <name evidence="7" type="primary">YPEL5</name>
    <name evidence="8" type="ORF">FOL46_009682</name>
    <name evidence="7" type="ORF">FOZ61_010625</name>
</gene>
<feature type="compositionally biased region" description="Low complexity" evidence="5">
    <location>
        <begin position="151"/>
        <end position="164"/>
    </location>
</feature>